<dbReference type="Gene3D" id="1.10.10.10">
    <property type="entry name" value="Winged helix-like DNA-binding domain superfamily/Winged helix DNA-binding domain"/>
    <property type="match status" value="1"/>
</dbReference>
<keyword evidence="1" id="KW-0805">Transcription regulation</keyword>
<dbReference type="AlphaFoldDB" id="A0A1I4BJD8"/>
<keyword evidence="6" id="KW-1185">Reference proteome</keyword>
<dbReference type="InterPro" id="IPR036390">
    <property type="entry name" value="WH_DNA-bd_sf"/>
</dbReference>
<dbReference type="InterPro" id="IPR036388">
    <property type="entry name" value="WH-like_DNA-bd_sf"/>
</dbReference>
<dbReference type="PANTHER" id="PTHR42756:SF1">
    <property type="entry name" value="TRANSCRIPTIONAL REPRESSOR OF EMRAB OPERON"/>
    <property type="match status" value="1"/>
</dbReference>
<sequence length="167" mass="19131">MLQLKDLPDKAILEKFASRYPEVDINAVMQFLHLLGVASELSLGLDKFLRRHDLLQGRWWVLILLMREDNFMSSPSKLAEQSGVSRATMTGLLDGLAREGLIKRIVDEKDKRQTQIKLTKQGQQKLDDVMPDYYQRLGQLMSAIDKEEGEALMNVLAKLKQNLTIFD</sequence>
<evidence type="ECO:0000313" key="6">
    <source>
        <dbReference type="Proteomes" id="UP000198924"/>
    </source>
</evidence>
<dbReference type="RefSeq" id="WP_091715664.1">
    <property type="nucleotide sequence ID" value="NZ_FOSH01000019.1"/>
</dbReference>
<dbReference type="InterPro" id="IPR023187">
    <property type="entry name" value="Tscrpt_reg_MarR-type_CS"/>
</dbReference>
<organism evidence="5 6">
    <name type="scientific">Methylophaga sulfidovorans</name>
    <dbReference type="NCBI Taxonomy" id="45496"/>
    <lineage>
        <taxon>Bacteria</taxon>
        <taxon>Pseudomonadati</taxon>
        <taxon>Pseudomonadota</taxon>
        <taxon>Gammaproteobacteria</taxon>
        <taxon>Thiotrichales</taxon>
        <taxon>Piscirickettsiaceae</taxon>
        <taxon>Methylophaga</taxon>
    </lineage>
</organism>
<reference evidence="6" key="1">
    <citation type="submission" date="2016-10" db="EMBL/GenBank/DDBJ databases">
        <authorList>
            <person name="Varghese N."/>
            <person name="Submissions S."/>
        </authorList>
    </citation>
    <scope>NUCLEOTIDE SEQUENCE [LARGE SCALE GENOMIC DNA]</scope>
    <source>
        <strain evidence="6">DSM 11578</strain>
    </source>
</reference>
<dbReference type="Proteomes" id="UP000198924">
    <property type="component" value="Unassembled WGS sequence"/>
</dbReference>
<evidence type="ECO:0000256" key="3">
    <source>
        <dbReference type="ARBA" id="ARBA00023163"/>
    </source>
</evidence>
<dbReference type="Pfam" id="PF01047">
    <property type="entry name" value="MarR"/>
    <property type="match status" value="1"/>
</dbReference>
<feature type="domain" description="HTH marR-type" evidence="4">
    <location>
        <begin position="25"/>
        <end position="161"/>
    </location>
</feature>
<dbReference type="STRING" id="45496.SAMN04488079_11941"/>
<accession>A0A1I4BJD8</accession>
<keyword evidence="3" id="KW-0804">Transcription</keyword>
<dbReference type="PRINTS" id="PR00598">
    <property type="entry name" value="HTHMARR"/>
</dbReference>
<evidence type="ECO:0000259" key="4">
    <source>
        <dbReference type="PROSITE" id="PS50995"/>
    </source>
</evidence>
<evidence type="ECO:0000256" key="2">
    <source>
        <dbReference type="ARBA" id="ARBA00023125"/>
    </source>
</evidence>
<dbReference type="SMART" id="SM00347">
    <property type="entry name" value="HTH_MARR"/>
    <property type="match status" value="1"/>
</dbReference>
<dbReference type="GO" id="GO:0003700">
    <property type="term" value="F:DNA-binding transcription factor activity"/>
    <property type="evidence" value="ECO:0007669"/>
    <property type="project" value="InterPro"/>
</dbReference>
<protein>
    <submittedName>
        <fullName evidence="5">Transcriptional regulator, MarR family</fullName>
    </submittedName>
</protein>
<dbReference type="OrthoDB" id="5296557at2"/>
<evidence type="ECO:0000256" key="1">
    <source>
        <dbReference type="ARBA" id="ARBA00023015"/>
    </source>
</evidence>
<evidence type="ECO:0000313" key="5">
    <source>
        <dbReference type="EMBL" id="SFK68623.1"/>
    </source>
</evidence>
<dbReference type="PROSITE" id="PS01117">
    <property type="entry name" value="HTH_MARR_1"/>
    <property type="match status" value="1"/>
</dbReference>
<dbReference type="PROSITE" id="PS50995">
    <property type="entry name" value="HTH_MARR_2"/>
    <property type="match status" value="1"/>
</dbReference>
<dbReference type="SUPFAM" id="SSF46785">
    <property type="entry name" value="Winged helix' DNA-binding domain"/>
    <property type="match status" value="1"/>
</dbReference>
<proteinExistence type="predicted"/>
<dbReference type="PANTHER" id="PTHR42756">
    <property type="entry name" value="TRANSCRIPTIONAL REGULATOR, MARR"/>
    <property type="match status" value="1"/>
</dbReference>
<name>A0A1I4BJD8_9GAMM</name>
<dbReference type="GO" id="GO:0003677">
    <property type="term" value="F:DNA binding"/>
    <property type="evidence" value="ECO:0007669"/>
    <property type="project" value="UniProtKB-KW"/>
</dbReference>
<keyword evidence="2" id="KW-0238">DNA-binding</keyword>
<dbReference type="InterPro" id="IPR000835">
    <property type="entry name" value="HTH_MarR-typ"/>
</dbReference>
<dbReference type="EMBL" id="FOSH01000019">
    <property type="protein sequence ID" value="SFK68623.1"/>
    <property type="molecule type" value="Genomic_DNA"/>
</dbReference>
<gene>
    <name evidence="5" type="ORF">SAMN04488079_11941</name>
</gene>